<dbReference type="HOGENOM" id="CLU_2568575_0_0_6"/>
<sequence length="81" mass="8664">MEGAKGLDIHHRAGSVNHGMAVRAKGYQVVDGIQPVAITHGVQRLYMMDMDEAAARFPVDVFETEPASPAAVAVMLQAFPS</sequence>
<evidence type="ECO:0000313" key="1">
    <source>
        <dbReference type="EMBL" id="CAX53460.1"/>
    </source>
</evidence>
<gene>
    <name evidence="1" type="ordered locus">EbC_pEb17200070</name>
</gene>
<geneLocation type="plasmid" evidence="1 2">
    <name>pEB170</name>
</geneLocation>
<organism evidence="2">
    <name type="scientific">Erwinia billingiae (strain Eb661)</name>
    <dbReference type="NCBI Taxonomy" id="634500"/>
    <lineage>
        <taxon>Bacteria</taxon>
        <taxon>Pseudomonadati</taxon>
        <taxon>Pseudomonadota</taxon>
        <taxon>Gammaproteobacteria</taxon>
        <taxon>Enterobacterales</taxon>
        <taxon>Erwiniaceae</taxon>
        <taxon>Erwinia</taxon>
    </lineage>
</organism>
<dbReference type="AlphaFoldDB" id="D8MJL2"/>
<accession>D8MJL2</accession>
<name>D8MJL2_ERWBE</name>
<dbReference type="Proteomes" id="UP000008793">
    <property type="component" value="Plasmid pEB170"/>
</dbReference>
<dbReference type="KEGG" id="ebi:EbC_pEb17200070"/>
<keyword evidence="1" id="KW-0614">Plasmid</keyword>
<protein>
    <submittedName>
        <fullName evidence="1">Uncharacterized protein</fullName>
    </submittedName>
</protein>
<dbReference type="EMBL" id="FP236830">
    <property type="protein sequence ID" value="CAX53460.1"/>
    <property type="molecule type" value="Genomic_DNA"/>
</dbReference>
<proteinExistence type="predicted"/>
<reference evidence="1 2" key="1">
    <citation type="journal article" date="2010" name="BMC Genomics">
        <title>Genome comparison of the epiphytic bacteria Erwinia billingiae and E. tasmaniensis with the pear pathogen E. pyrifoliae.</title>
        <authorList>
            <person name="Kube M."/>
            <person name="Migdoll A.M."/>
            <person name="Gehring I."/>
            <person name="Heitmann K."/>
            <person name="Mayer Y."/>
            <person name="Kuhl H."/>
            <person name="Knaust F."/>
            <person name="Geider K."/>
            <person name="Reinhardt R."/>
        </authorList>
    </citation>
    <scope>NUCLEOTIDE SEQUENCE [LARGE SCALE GENOMIC DNA]</scope>
    <source>
        <strain evidence="1 2">Eb661</strain>
        <plasmid evidence="1">pEB170</plasmid>
    </source>
</reference>
<keyword evidence="2" id="KW-1185">Reference proteome</keyword>
<evidence type="ECO:0000313" key="2">
    <source>
        <dbReference type="Proteomes" id="UP000008793"/>
    </source>
</evidence>